<name>A0A4C1YRD5_EUMVA</name>
<dbReference type="EMBL" id="BGZK01001334">
    <property type="protein sequence ID" value="GBP77543.1"/>
    <property type="molecule type" value="Genomic_DNA"/>
</dbReference>
<dbReference type="AlphaFoldDB" id="A0A4C1YRD5"/>
<sequence length="93" mass="10191">MLTIATAVSISRCGYTFFRVAPITDRLSVTRDKELRSNNNQSLDLVAEGHRQGECPRVECGAARGFPRAPSGVSCIGLALLQNRIDTWLLSKI</sequence>
<organism evidence="1 2">
    <name type="scientific">Eumeta variegata</name>
    <name type="common">Bagworm moth</name>
    <name type="synonym">Eumeta japonica</name>
    <dbReference type="NCBI Taxonomy" id="151549"/>
    <lineage>
        <taxon>Eukaryota</taxon>
        <taxon>Metazoa</taxon>
        <taxon>Ecdysozoa</taxon>
        <taxon>Arthropoda</taxon>
        <taxon>Hexapoda</taxon>
        <taxon>Insecta</taxon>
        <taxon>Pterygota</taxon>
        <taxon>Neoptera</taxon>
        <taxon>Endopterygota</taxon>
        <taxon>Lepidoptera</taxon>
        <taxon>Glossata</taxon>
        <taxon>Ditrysia</taxon>
        <taxon>Tineoidea</taxon>
        <taxon>Psychidae</taxon>
        <taxon>Oiketicinae</taxon>
        <taxon>Eumeta</taxon>
    </lineage>
</organism>
<keyword evidence="2" id="KW-1185">Reference proteome</keyword>
<evidence type="ECO:0000313" key="2">
    <source>
        <dbReference type="Proteomes" id="UP000299102"/>
    </source>
</evidence>
<dbReference type="Proteomes" id="UP000299102">
    <property type="component" value="Unassembled WGS sequence"/>
</dbReference>
<proteinExistence type="predicted"/>
<accession>A0A4C1YRD5</accession>
<reference evidence="1 2" key="1">
    <citation type="journal article" date="2019" name="Commun. Biol.">
        <title>The bagworm genome reveals a unique fibroin gene that provides high tensile strength.</title>
        <authorList>
            <person name="Kono N."/>
            <person name="Nakamura H."/>
            <person name="Ohtoshi R."/>
            <person name="Tomita M."/>
            <person name="Numata K."/>
            <person name="Arakawa K."/>
        </authorList>
    </citation>
    <scope>NUCLEOTIDE SEQUENCE [LARGE SCALE GENOMIC DNA]</scope>
</reference>
<gene>
    <name evidence="1" type="ORF">EVAR_98996_1</name>
</gene>
<comment type="caution">
    <text evidence="1">The sequence shown here is derived from an EMBL/GenBank/DDBJ whole genome shotgun (WGS) entry which is preliminary data.</text>
</comment>
<protein>
    <submittedName>
        <fullName evidence="1">Uncharacterized protein</fullName>
    </submittedName>
</protein>
<evidence type="ECO:0000313" key="1">
    <source>
        <dbReference type="EMBL" id="GBP77543.1"/>
    </source>
</evidence>